<evidence type="ECO:0000256" key="1">
    <source>
        <dbReference type="ARBA" id="ARBA00022500"/>
    </source>
</evidence>
<dbReference type="EMBL" id="BDME01000002">
    <property type="protein sequence ID" value="GAX87792.1"/>
    <property type="molecule type" value="Genomic_DNA"/>
</dbReference>
<evidence type="ECO:0008006" key="4">
    <source>
        <dbReference type="Google" id="ProtNLM"/>
    </source>
</evidence>
<comment type="caution">
    <text evidence="2">The sequence shown here is derived from an EMBL/GenBank/DDBJ whole genome shotgun (WGS) entry which is preliminary data.</text>
</comment>
<reference evidence="2 3" key="1">
    <citation type="journal article" date="2017" name="Syst. Appl. Microbiol.">
        <title>Lebetimonas natsushimae sp. nov., a novel strictly anaerobic, moderately thermophilic chemoautotroph isolated from a deep-sea hydrothermal vent polychaete nest in the Mid-Okinawa Trough.</title>
        <authorList>
            <person name="Nagata R."/>
            <person name="Takaki Y."/>
            <person name="Tame A."/>
            <person name="Nunoura T."/>
            <person name="Muto H."/>
            <person name="Mino S."/>
            <person name="Sawayama S."/>
            <person name="Takai K."/>
            <person name="Nakagawa S."/>
        </authorList>
    </citation>
    <scope>NUCLEOTIDE SEQUENCE [LARGE SCALE GENOMIC DNA]</scope>
    <source>
        <strain evidence="2 3">HS1857</strain>
    </source>
</reference>
<gene>
    <name evidence="2" type="ORF">LNAT_P1089</name>
</gene>
<name>A0A292YA58_9BACT</name>
<sequence>MIEIIKKSVENYLSSLEADFSECRDENINGYVSKIEIKGDKKADIYIVVPRKKLEYISEYWFGDKNFNEKDLTNEIANLIIGNAKIVGSRENVNFNISTPEFLGEYKNNIDFDDVLSFKYKDVCFYILFKEK</sequence>
<accession>A0A292YA58</accession>
<keyword evidence="3" id="KW-1185">Reference proteome</keyword>
<dbReference type="AlphaFoldDB" id="A0A292YA58"/>
<keyword evidence="1" id="KW-0145">Chemotaxis</keyword>
<dbReference type="InterPro" id="IPR028976">
    <property type="entry name" value="CheC-like_sf"/>
</dbReference>
<organism evidence="2 3">
    <name type="scientific">Lebetimonas natsushimae</name>
    <dbReference type="NCBI Taxonomy" id="1936991"/>
    <lineage>
        <taxon>Bacteria</taxon>
        <taxon>Pseudomonadati</taxon>
        <taxon>Campylobacterota</taxon>
        <taxon>Epsilonproteobacteria</taxon>
        <taxon>Nautiliales</taxon>
        <taxon>Nautiliaceae</taxon>
        <taxon>Lebetimonas</taxon>
    </lineage>
</organism>
<dbReference type="OrthoDB" id="5326632at2"/>
<dbReference type="RefSeq" id="WP_096259229.1">
    <property type="nucleotide sequence ID" value="NZ_BDME01000002.1"/>
</dbReference>
<dbReference type="Gene3D" id="3.40.1550.10">
    <property type="entry name" value="CheC-like"/>
    <property type="match status" value="1"/>
</dbReference>
<proteinExistence type="predicted"/>
<dbReference type="SUPFAM" id="SSF103039">
    <property type="entry name" value="CheC-like"/>
    <property type="match status" value="1"/>
</dbReference>
<dbReference type="GO" id="GO:0006935">
    <property type="term" value="P:chemotaxis"/>
    <property type="evidence" value="ECO:0007669"/>
    <property type="project" value="UniProtKB-KW"/>
</dbReference>
<dbReference type="Proteomes" id="UP000217944">
    <property type="component" value="Unassembled WGS sequence"/>
</dbReference>
<evidence type="ECO:0000313" key="2">
    <source>
        <dbReference type="EMBL" id="GAX87792.1"/>
    </source>
</evidence>
<evidence type="ECO:0000313" key="3">
    <source>
        <dbReference type="Proteomes" id="UP000217944"/>
    </source>
</evidence>
<protein>
    <recommendedName>
        <fullName evidence="4">Chemotaxis phosphatase CheX-like domain-containing protein</fullName>
    </recommendedName>
</protein>